<feature type="domain" description="EamA" evidence="8">
    <location>
        <begin position="10"/>
        <end position="141"/>
    </location>
</feature>
<dbReference type="SUPFAM" id="SSF103481">
    <property type="entry name" value="Multidrug resistance efflux transporter EmrE"/>
    <property type="match status" value="2"/>
</dbReference>
<keyword evidence="4 7" id="KW-1133">Transmembrane helix</keyword>
<dbReference type="EMBL" id="JAGGLB010000012">
    <property type="protein sequence ID" value="MBP1992230.1"/>
    <property type="molecule type" value="Genomic_DNA"/>
</dbReference>
<feature type="transmembrane region" description="Helical" evidence="7">
    <location>
        <begin position="271"/>
        <end position="289"/>
    </location>
</feature>
<dbReference type="InterPro" id="IPR050638">
    <property type="entry name" value="AA-Vitamin_Transporters"/>
</dbReference>
<feature type="transmembrane region" description="Helical" evidence="7">
    <location>
        <begin position="7"/>
        <end position="32"/>
    </location>
</feature>
<dbReference type="PANTHER" id="PTHR32322:SF2">
    <property type="entry name" value="EAMA DOMAIN-CONTAINING PROTEIN"/>
    <property type="match status" value="1"/>
</dbReference>
<dbReference type="RefSeq" id="WP_209972999.1">
    <property type="nucleotide sequence ID" value="NZ_JAGGLB010000012.1"/>
</dbReference>
<comment type="similarity">
    <text evidence="2">Belongs to the EamA transporter family.</text>
</comment>
<evidence type="ECO:0000256" key="6">
    <source>
        <dbReference type="SAM" id="MobiDB-lite"/>
    </source>
</evidence>
<dbReference type="InterPro" id="IPR037185">
    <property type="entry name" value="EmrE-like"/>
</dbReference>
<evidence type="ECO:0000256" key="5">
    <source>
        <dbReference type="ARBA" id="ARBA00023136"/>
    </source>
</evidence>
<reference evidence="9 10" key="1">
    <citation type="submission" date="2021-03" db="EMBL/GenBank/DDBJ databases">
        <title>Genomic Encyclopedia of Type Strains, Phase IV (KMG-IV): sequencing the most valuable type-strain genomes for metagenomic binning, comparative biology and taxonomic classification.</title>
        <authorList>
            <person name="Goeker M."/>
        </authorList>
    </citation>
    <scope>NUCLEOTIDE SEQUENCE [LARGE SCALE GENOMIC DNA]</scope>
    <source>
        <strain evidence="9 10">DSM 26048</strain>
    </source>
</reference>
<proteinExistence type="inferred from homology"/>
<dbReference type="Pfam" id="PF00892">
    <property type="entry name" value="EamA"/>
    <property type="match status" value="2"/>
</dbReference>
<sequence length="321" mass="34900">MNRTHSVIPYLGLVIAVLAMSTSPVLVMLTTAPTSVIAAYRMLISFILLLPMLFFGKEVWREVTKLDKKQWSLCICSGFFLAAHYGLLFQSVRLTSIASVSALSAFQPLFAIIGGYLLYREKLKGKAIAGGCIAILGSCIIGWGDFQAGGTAILGDILVLLATIGITAYFLCGQHVRKEVSLTVYTSIVYFSCSMFLFGYSLMMNFSLTSFPATNWLWIVGLVLVPTLLGQTIMNWLLKWINTSTISMSMLGGPIATCLVAFLVFGTALNLRQIVGASIILPGILLFLWSSKPSSDSSSEPNTEPQKIPPNQQKSIDSHAT</sequence>
<comment type="caution">
    <text evidence="9">The sequence shown here is derived from an EMBL/GenBank/DDBJ whole genome shotgun (WGS) entry which is preliminary data.</text>
</comment>
<feature type="transmembrane region" description="Helical" evidence="7">
    <location>
        <begin position="245"/>
        <end position="265"/>
    </location>
</feature>
<evidence type="ECO:0000313" key="10">
    <source>
        <dbReference type="Proteomes" id="UP001519287"/>
    </source>
</evidence>
<keyword evidence="5 7" id="KW-0472">Membrane</keyword>
<organism evidence="9 10">
    <name type="scientific">Paenibacillus eucommiae</name>
    <dbReference type="NCBI Taxonomy" id="1355755"/>
    <lineage>
        <taxon>Bacteria</taxon>
        <taxon>Bacillati</taxon>
        <taxon>Bacillota</taxon>
        <taxon>Bacilli</taxon>
        <taxon>Bacillales</taxon>
        <taxon>Paenibacillaceae</taxon>
        <taxon>Paenibacillus</taxon>
    </lineage>
</organism>
<keyword evidence="10" id="KW-1185">Reference proteome</keyword>
<feature type="transmembrane region" description="Helical" evidence="7">
    <location>
        <begin position="152"/>
        <end position="172"/>
    </location>
</feature>
<feature type="transmembrane region" description="Helical" evidence="7">
    <location>
        <begin position="126"/>
        <end position="146"/>
    </location>
</feature>
<feature type="transmembrane region" description="Helical" evidence="7">
    <location>
        <begin position="97"/>
        <end position="119"/>
    </location>
</feature>
<dbReference type="InterPro" id="IPR000620">
    <property type="entry name" value="EamA_dom"/>
</dbReference>
<evidence type="ECO:0000256" key="1">
    <source>
        <dbReference type="ARBA" id="ARBA00004127"/>
    </source>
</evidence>
<evidence type="ECO:0000313" key="9">
    <source>
        <dbReference type="EMBL" id="MBP1992230.1"/>
    </source>
</evidence>
<feature type="compositionally biased region" description="Polar residues" evidence="6">
    <location>
        <begin position="300"/>
        <end position="315"/>
    </location>
</feature>
<feature type="transmembrane region" description="Helical" evidence="7">
    <location>
        <begin position="38"/>
        <end position="59"/>
    </location>
</feature>
<evidence type="ECO:0000256" key="4">
    <source>
        <dbReference type="ARBA" id="ARBA00022989"/>
    </source>
</evidence>
<feature type="transmembrane region" description="Helical" evidence="7">
    <location>
        <begin position="71"/>
        <end position="91"/>
    </location>
</feature>
<gene>
    <name evidence="9" type="ORF">J2Z66_003838</name>
</gene>
<dbReference type="Proteomes" id="UP001519287">
    <property type="component" value="Unassembled WGS sequence"/>
</dbReference>
<keyword evidence="3 7" id="KW-0812">Transmembrane</keyword>
<name>A0ABS4IYV6_9BACL</name>
<evidence type="ECO:0000256" key="7">
    <source>
        <dbReference type="SAM" id="Phobius"/>
    </source>
</evidence>
<evidence type="ECO:0000259" key="8">
    <source>
        <dbReference type="Pfam" id="PF00892"/>
    </source>
</evidence>
<feature type="region of interest" description="Disordered" evidence="6">
    <location>
        <begin position="292"/>
        <end position="321"/>
    </location>
</feature>
<feature type="domain" description="EamA" evidence="8">
    <location>
        <begin position="154"/>
        <end position="288"/>
    </location>
</feature>
<dbReference type="PANTHER" id="PTHR32322">
    <property type="entry name" value="INNER MEMBRANE TRANSPORTER"/>
    <property type="match status" value="1"/>
</dbReference>
<feature type="transmembrane region" description="Helical" evidence="7">
    <location>
        <begin position="184"/>
        <end position="204"/>
    </location>
</feature>
<accession>A0ABS4IYV6</accession>
<evidence type="ECO:0000256" key="3">
    <source>
        <dbReference type="ARBA" id="ARBA00022692"/>
    </source>
</evidence>
<protein>
    <submittedName>
        <fullName evidence="9">Drug/metabolite transporter (DMT)-like permease</fullName>
    </submittedName>
</protein>
<feature type="transmembrane region" description="Helical" evidence="7">
    <location>
        <begin position="216"/>
        <end position="238"/>
    </location>
</feature>
<evidence type="ECO:0000256" key="2">
    <source>
        <dbReference type="ARBA" id="ARBA00007362"/>
    </source>
</evidence>
<comment type="subcellular location">
    <subcellularLocation>
        <location evidence="1">Endomembrane system</location>
        <topology evidence="1">Multi-pass membrane protein</topology>
    </subcellularLocation>
</comment>